<proteinExistence type="predicted"/>
<dbReference type="KEGG" id="dpl:KGM_213950A"/>
<comment type="caution">
    <text evidence="1">The sequence shown here is derived from an EMBL/GenBank/DDBJ whole genome shotgun (WGS) entry which is preliminary data.</text>
</comment>
<keyword evidence="2" id="KW-1185">Reference proteome</keyword>
<gene>
    <name evidence="1" type="ORF">KGM_213950A</name>
</gene>
<dbReference type="InParanoid" id="A0A212EIZ9"/>
<evidence type="ECO:0000313" key="2">
    <source>
        <dbReference type="Proteomes" id="UP000007151"/>
    </source>
</evidence>
<sequence>MGETCKRG</sequence>
<accession>A0A212EIZ9</accession>
<organism evidence="1 2">
    <name type="scientific">Danaus plexippus plexippus</name>
    <dbReference type="NCBI Taxonomy" id="278856"/>
    <lineage>
        <taxon>Eukaryota</taxon>
        <taxon>Metazoa</taxon>
        <taxon>Ecdysozoa</taxon>
        <taxon>Arthropoda</taxon>
        <taxon>Hexapoda</taxon>
        <taxon>Insecta</taxon>
        <taxon>Pterygota</taxon>
        <taxon>Neoptera</taxon>
        <taxon>Endopterygota</taxon>
        <taxon>Lepidoptera</taxon>
        <taxon>Glossata</taxon>
        <taxon>Ditrysia</taxon>
        <taxon>Papilionoidea</taxon>
        <taxon>Nymphalidae</taxon>
        <taxon>Danainae</taxon>
        <taxon>Danaini</taxon>
        <taxon>Danaina</taxon>
        <taxon>Danaus</taxon>
        <taxon>Danaus</taxon>
    </lineage>
</organism>
<evidence type="ECO:0000313" key="1">
    <source>
        <dbReference type="EMBL" id="OWR41440.1"/>
    </source>
</evidence>
<name>A0A212EIZ9_DANPL</name>
<reference evidence="1 2" key="1">
    <citation type="journal article" date="2011" name="Cell">
        <title>The monarch butterfly genome yields insights into long-distance migration.</title>
        <authorList>
            <person name="Zhan S."/>
            <person name="Merlin C."/>
            <person name="Boore J.L."/>
            <person name="Reppert S.M."/>
        </authorList>
    </citation>
    <scope>NUCLEOTIDE SEQUENCE [LARGE SCALE GENOMIC DNA]</scope>
    <source>
        <strain evidence="1">F-2</strain>
    </source>
</reference>
<dbReference type="Proteomes" id="UP000007151">
    <property type="component" value="Unassembled WGS sequence"/>
</dbReference>
<protein>
    <submittedName>
        <fullName evidence="1">Stromal cell-derived factor 2</fullName>
    </submittedName>
</protein>
<dbReference type="EMBL" id="AGBW02014558">
    <property type="protein sequence ID" value="OWR41440.1"/>
    <property type="molecule type" value="Genomic_DNA"/>
</dbReference>
<feature type="non-terminal residue" evidence="1">
    <location>
        <position position="8"/>
    </location>
</feature>